<dbReference type="GO" id="GO:0016740">
    <property type="term" value="F:transferase activity"/>
    <property type="evidence" value="ECO:0007669"/>
    <property type="project" value="UniProtKB-KW"/>
</dbReference>
<dbReference type="Gene3D" id="3.40.50.300">
    <property type="entry name" value="P-loop containing nucleotide triphosphate hydrolases"/>
    <property type="match status" value="1"/>
</dbReference>
<dbReference type="InterPro" id="IPR027417">
    <property type="entry name" value="P-loop_NTPase"/>
</dbReference>
<proteinExistence type="predicted"/>
<reference evidence="3 4" key="1">
    <citation type="journal article" date="2003" name="Int. J. Syst. Evol. Microbiol.">
        <title>Bacillus nealsonii sp. nov., isolated from a spacecraft-assembly facility, whose spores are gamma-radiation resistant.</title>
        <authorList>
            <person name="Venkateswaran K."/>
            <person name="Kempf M."/>
            <person name="Chen F."/>
            <person name="Satomi M."/>
            <person name="Nicholson W."/>
            <person name="Kern R."/>
        </authorList>
    </citation>
    <scope>NUCLEOTIDE SEQUENCE [LARGE SCALE GENOMIC DNA]</scope>
    <source>
        <strain evidence="3 4">FO-92</strain>
    </source>
</reference>
<evidence type="ECO:0000256" key="2">
    <source>
        <dbReference type="PIRSR" id="PIRSR007531-2"/>
    </source>
</evidence>
<gene>
    <name evidence="3" type="ORF">CWS01_13655</name>
</gene>
<dbReference type="SUPFAM" id="SSF52540">
    <property type="entry name" value="P-loop containing nucleoside triphosphate hydrolases"/>
    <property type="match status" value="1"/>
</dbReference>
<keyword evidence="3" id="KW-0808">Transferase</keyword>
<dbReference type="AlphaFoldDB" id="A0A2N0Z0R0"/>
<dbReference type="GO" id="GO:0005524">
    <property type="term" value="F:ATP binding"/>
    <property type="evidence" value="ECO:0007669"/>
    <property type="project" value="InterPro"/>
</dbReference>
<accession>A0A2N0Z0R0</accession>
<feature type="active site" evidence="1">
    <location>
        <position position="42"/>
    </location>
</feature>
<dbReference type="EMBL" id="PISE01000029">
    <property type="protein sequence ID" value="PKG23112.1"/>
    <property type="molecule type" value="Genomic_DNA"/>
</dbReference>
<dbReference type="PIRSF" id="PIRSF007531">
    <property type="entry name" value="CPT"/>
    <property type="match status" value="1"/>
</dbReference>
<organism evidence="3 4">
    <name type="scientific">Niallia nealsonii</name>
    <dbReference type="NCBI Taxonomy" id="115979"/>
    <lineage>
        <taxon>Bacteria</taxon>
        <taxon>Bacillati</taxon>
        <taxon>Bacillota</taxon>
        <taxon>Bacilli</taxon>
        <taxon>Bacillales</taxon>
        <taxon>Bacillaceae</taxon>
        <taxon>Niallia</taxon>
    </lineage>
</organism>
<feature type="binding site" evidence="2">
    <location>
        <begin position="15"/>
        <end position="22"/>
    </location>
    <ligand>
        <name>ATP</name>
        <dbReference type="ChEBI" id="CHEBI:30616"/>
    </ligand>
</feature>
<evidence type="ECO:0000256" key="1">
    <source>
        <dbReference type="PIRSR" id="PIRSR007531-1"/>
    </source>
</evidence>
<evidence type="ECO:0000313" key="3">
    <source>
        <dbReference type="EMBL" id="PKG23112.1"/>
    </source>
</evidence>
<dbReference type="Proteomes" id="UP000233375">
    <property type="component" value="Unassembled WGS sequence"/>
</dbReference>
<dbReference type="Pfam" id="PF07931">
    <property type="entry name" value="CPT"/>
    <property type="match status" value="1"/>
</dbReference>
<name>A0A2N0Z0R0_9BACI</name>
<protein>
    <submittedName>
        <fullName evidence="3">Chloramphenicol phosphotransferase</fullName>
    </submittedName>
</protein>
<dbReference type="RefSeq" id="WP_101177752.1">
    <property type="nucleotide sequence ID" value="NZ_PISE01000029.1"/>
</dbReference>
<evidence type="ECO:0000313" key="4">
    <source>
        <dbReference type="Proteomes" id="UP000233375"/>
    </source>
</evidence>
<dbReference type="InterPro" id="IPR012853">
    <property type="entry name" value="CPT"/>
</dbReference>
<comment type="caution">
    <text evidence="3">The sequence shown here is derived from an EMBL/GenBank/DDBJ whole genome shotgun (WGS) entry which is preliminary data.</text>
</comment>
<sequence length="209" mass="23023">MPNTNKLGNIVILNGTPRSGKSSIATIVQNTVDGVWMNLGVDTFMKMTPQNYQPGIGLRPGGERPDLEPLIVTLYQAMYESIAAHSRLGLNVVVDVGHHDVYSARRGILYNCANLLKDFPVLFVGIRCPLDIVMERRIETWNTGYTEDGDVPQPVILWQDSVHVPGIYDLELDTSVLSSEECAGAIRMQLETEPYGTAFKQIADMSKGG</sequence>
<keyword evidence="4" id="KW-1185">Reference proteome</keyword>
<dbReference type="OrthoDB" id="9811101at2"/>